<dbReference type="PROSITE" id="PS51257">
    <property type="entry name" value="PROKAR_LIPOPROTEIN"/>
    <property type="match status" value="1"/>
</dbReference>
<dbReference type="InterPro" id="IPR015943">
    <property type="entry name" value="WD40/YVTN_repeat-like_dom_sf"/>
</dbReference>
<dbReference type="EMBL" id="JBHULM010000007">
    <property type="protein sequence ID" value="MFD2541791.1"/>
    <property type="molecule type" value="Genomic_DNA"/>
</dbReference>
<feature type="chain" id="PRO_5047502630" evidence="1">
    <location>
        <begin position="24"/>
        <end position="354"/>
    </location>
</feature>
<sequence>MKKQFKFLAFTLFFGLLITSCSNDDDSSNGDTNLGDYDNGYFVLNEGNGNPATASITFVGDDGIIVEDVFRLVNPAAEEIGSYLQDIFFDDTRAFIISGSANQVTVVNRYTFEYIATINTNFSAPRYGTVENGKAYVTNSADWSTGTDDFLTIIDLNDYSTTTMIVGDYSEKITSDDDYVYISNGYYGSGNAVTVLNTNTQELTSIDLGVGNSPNSIIEEDDDLYLLSYDYASNGKIFKINTITNTIENTIDLPASLVGAKNLVIEDDTFYFTVDASVYSASMSSTTISDTALLTYNSTSTYGVMYGFNVEDEKIYISDGGDFNSNSNVYEYALNGTLLNTITVGVGPNSFHFN</sequence>
<dbReference type="SUPFAM" id="SSF51004">
    <property type="entry name" value="C-terminal (heme d1) domain of cytochrome cd1-nitrite reductase"/>
    <property type="match status" value="1"/>
</dbReference>
<dbReference type="InterPro" id="IPR011048">
    <property type="entry name" value="Haem_d1_sf"/>
</dbReference>
<dbReference type="RefSeq" id="WP_379901876.1">
    <property type="nucleotide sequence ID" value="NZ_JBHULM010000007.1"/>
</dbReference>
<protein>
    <submittedName>
        <fullName evidence="2">YncE family protein</fullName>
    </submittedName>
</protein>
<keyword evidence="3" id="KW-1185">Reference proteome</keyword>
<dbReference type="Proteomes" id="UP001597467">
    <property type="component" value="Unassembled WGS sequence"/>
</dbReference>
<reference evidence="3" key="1">
    <citation type="journal article" date="2019" name="Int. J. Syst. Evol. Microbiol.">
        <title>The Global Catalogue of Microorganisms (GCM) 10K type strain sequencing project: providing services to taxonomists for standard genome sequencing and annotation.</title>
        <authorList>
            <consortium name="The Broad Institute Genomics Platform"/>
            <consortium name="The Broad Institute Genome Sequencing Center for Infectious Disease"/>
            <person name="Wu L."/>
            <person name="Ma J."/>
        </authorList>
    </citation>
    <scope>NUCLEOTIDE SEQUENCE [LARGE SCALE GENOMIC DNA]</scope>
    <source>
        <strain evidence="3">KCTC 42808</strain>
    </source>
</reference>
<keyword evidence="1" id="KW-0732">Signal</keyword>
<accession>A0ABW5K1U5</accession>
<proteinExistence type="predicted"/>
<comment type="caution">
    <text evidence="2">The sequence shown here is derived from an EMBL/GenBank/DDBJ whole genome shotgun (WGS) entry which is preliminary data.</text>
</comment>
<evidence type="ECO:0000256" key="1">
    <source>
        <dbReference type="SAM" id="SignalP"/>
    </source>
</evidence>
<feature type="signal peptide" evidence="1">
    <location>
        <begin position="1"/>
        <end position="23"/>
    </location>
</feature>
<dbReference type="Gene3D" id="2.130.10.10">
    <property type="entry name" value="YVTN repeat-like/Quinoprotein amine dehydrogenase"/>
    <property type="match status" value="1"/>
</dbReference>
<organism evidence="2 3">
    <name type="scientific">Lacinutrix gracilariae</name>
    <dbReference type="NCBI Taxonomy" id="1747198"/>
    <lineage>
        <taxon>Bacteria</taxon>
        <taxon>Pseudomonadati</taxon>
        <taxon>Bacteroidota</taxon>
        <taxon>Flavobacteriia</taxon>
        <taxon>Flavobacteriales</taxon>
        <taxon>Flavobacteriaceae</taxon>
        <taxon>Lacinutrix</taxon>
    </lineage>
</organism>
<name>A0ABW5K1U5_9FLAO</name>
<gene>
    <name evidence="2" type="ORF">ACFSSB_05615</name>
</gene>
<evidence type="ECO:0000313" key="2">
    <source>
        <dbReference type="EMBL" id="MFD2541791.1"/>
    </source>
</evidence>
<evidence type="ECO:0000313" key="3">
    <source>
        <dbReference type="Proteomes" id="UP001597467"/>
    </source>
</evidence>